<evidence type="ECO:0000313" key="2">
    <source>
        <dbReference type="Proteomes" id="UP001438292"/>
    </source>
</evidence>
<comment type="caution">
    <text evidence="1">The sequence shown here is derived from an EMBL/GenBank/DDBJ whole genome shotgun (WGS) entry which is preliminary data.</text>
</comment>
<sequence length="113" mass="13195">MWDQYQKIGDLIDPDLLSNNLMPNFIDYLTERVYLYQIIVDDESDGHKVFVTMNDRGLKLTPIDLLKGFLLSGVSVPKQNRQAHEAWQNSVCELNKLSYDESSLFIKNWLRSK</sequence>
<dbReference type="PANTHER" id="PTHR35149:SF2">
    <property type="entry name" value="DUF262 DOMAIN-CONTAINING PROTEIN"/>
    <property type="match status" value="1"/>
</dbReference>
<proteinExistence type="predicted"/>
<dbReference type="EMBL" id="JBDQQU010000405">
    <property type="protein sequence ID" value="MEO3957721.1"/>
    <property type="molecule type" value="Genomic_DNA"/>
</dbReference>
<evidence type="ECO:0000313" key="1">
    <source>
        <dbReference type="EMBL" id="MEO3957721.1"/>
    </source>
</evidence>
<gene>
    <name evidence="1" type="ORF">ABH309_25085</name>
</gene>
<protein>
    <submittedName>
        <fullName evidence="1">Uncharacterized protein</fullName>
    </submittedName>
</protein>
<reference evidence="1 2" key="1">
    <citation type="submission" date="2024-05" db="EMBL/GenBank/DDBJ databases">
        <authorList>
            <person name="De Oliveira J.P."/>
            <person name="Noriler S.A."/>
            <person name="De Oliveira A.G."/>
            <person name="Sipoli D.S."/>
        </authorList>
    </citation>
    <scope>NUCLEOTIDE SEQUENCE [LARGE SCALE GENOMIC DNA]</scope>
    <source>
        <strain evidence="1 2">LABIM186</strain>
    </source>
</reference>
<keyword evidence="2" id="KW-1185">Reference proteome</keyword>
<feature type="non-terminal residue" evidence="1">
    <location>
        <position position="113"/>
    </location>
</feature>
<accession>A0ABV0HCU9</accession>
<organism evidence="1 2">
    <name type="scientific">Chromobacterium piscinae</name>
    <dbReference type="NCBI Taxonomy" id="686831"/>
    <lineage>
        <taxon>Bacteria</taxon>
        <taxon>Pseudomonadati</taxon>
        <taxon>Pseudomonadota</taxon>
        <taxon>Betaproteobacteria</taxon>
        <taxon>Neisseriales</taxon>
        <taxon>Chromobacteriaceae</taxon>
        <taxon>Chromobacterium</taxon>
    </lineage>
</organism>
<name>A0ABV0HCU9_9NEIS</name>
<dbReference type="Proteomes" id="UP001438292">
    <property type="component" value="Unassembled WGS sequence"/>
</dbReference>
<dbReference type="PANTHER" id="PTHR35149">
    <property type="entry name" value="SLL5132 PROTEIN"/>
    <property type="match status" value="1"/>
</dbReference>